<dbReference type="EMBL" id="SMOL01000402">
    <property type="protein sequence ID" value="KAB2615463.1"/>
    <property type="molecule type" value="Genomic_DNA"/>
</dbReference>
<protein>
    <submittedName>
        <fullName evidence="1">Uncharacterized protein</fullName>
    </submittedName>
</protein>
<name>A0A5N5GKY8_9ROSA</name>
<keyword evidence="2" id="KW-1185">Reference proteome</keyword>
<comment type="caution">
    <text evidence="1">The sequence shown here is derived from an EMBL/GenBank/DDBJ whole genome shotgun (WGS) entry which is preliminary data.</text>
</comment>
<accession>A0A5N5GKY8</accession>
<dbReference type="Proteomes" id="UP000327157">
    <property type="component" value="Chromosome 3"/>
</dbReference>
<gene>
    <name evidence="1" type="ORF">D8674_022051</name>
</gene>
<evidence type="ECO:0000313" key="2">
    <source>
        <dbReference type="Proteomes" id="UP000327157"/>
    </source>
</evidence>
<organism evidence="1 2">
    <name type="scientific">Pyrus ussuriensis x Pyrus communis</name>
    <dbReference type="NCBI Taxonomy" id="2448454"/>
    <lineage>
        <taxon>Eukaryota</taxon>
        <taxon>Viridiplantae</taxon>
        <taxon>Streptophyta</taxon>
        <taxon>Embryophyta</taxon>
        <taxon>Tracheophyta</taxon>
        <taxon>Spermatophyta</taxon>
        <taxon>Magnoliopsida</taxon>
        <taxon>eudicotyledons</taxon>
        <taxon>Gunneridae</taxon>
        <taxon>Pentapetalae</taxon>
        <taxon>rosids</taxon>
        <taxon>fabids</taxon>
        <taxon>Rosales</taxon>
        <taxon>Rosaceae</taxon>
        <taxon>Amygdaloideae</taxon>
        <taxon>Maleae</taxon>
        <taxon>Pyrus</taxon>
    </lineage>
</organism>
<reference evidence="1 2" key="1">
    <citation type="submission" date="2019-09" db="EMBL/GenBank/DDBJ databases">
        <authorList>
            <person name="Ou C."/>
        </authorList>
    </citation>
    <scope>NUCLEOTIDE SEQUENCE [LARGE SCALE GENOMIC DNA]</scope>
    <source>
        <strain evidence="1">S2</strain>
        <tissue evidence="1">Leaf</tissue>
    </source>
</reference>
<sequence length="130" mass="14294">MKLKRDDEKFLPLGVSTSRSEGDDNDSLGWYMRRIWRRSIELQAVKGFAVVFVQRAQYREKKSSSRLIGSGVYNTTSLSLSAVDGTVVRGLPLDFFHFLAEIGVIGTAFVAGFHGVTRLDLALVGGLVLG</sequence>
<proteinExistence type="predicted"/>
<reference evidence="1 2" key="3">
    <citation type="submission" date="2019-11" db="EMBL/GenBank/DDBJ databases">
        <title>A de novo genome assembly of a pear dwarfing rootstock.</title>
        <authorList>
            <person name="Wang F."/>
            <person name="Wang J."/>
            <person name="Li S."/>
            <person name="Zhang Y."/>
            <person name="Fang M."/>
            <person name="Ma L."/>
            <person name="Zhao Y."/>
            <person name="Jiang S."/>
        </authorList>
    </citation>
    <scope>NUCLEOTIDE SEQUENCE [LARGE SCALE GENOMIC DNA]</scope>
    <source>
        <strain evidence="1">S2</strain>
        <tissue evidence="1">Leaf</tissue>
    </source>
</reference>
<evidence type="ECO:0000313" key="1">
    <source>
        <dbReference type="EMBL" id="KAB2615463.1"/>
    </source>
</evidence>
<reference evidence="2" key="2">
    <citation type="submission" date="2019-10" db="EMBL/GenBank/DDBJ databases">
        <title>A de novo genome assembly of a pear dwarfing rootstock.</title>
        <authorList>
            <person name="Wang F."/>
            <person name="Wang J."/>
            <person name="Li S."/>
            <person name="Zhang Y."/>
            <person name="Fang M."/>
            <person name="Ma L."/>
            <person name="Zhao Y."/>
            <person name="Jiang S."/>
        </authorList>
    </citation>
    <scope>NUCLEOTIDE SEQUENCE [LARGE SCALE GENOMIC DNA]</scope>
</reference>
<dbReference type="AlphaFoldDB" id="A0A5N5GKY8"/>